<feature type="transmembrane region" description="Helical" evidence="11">
    <location>
        <begin position="409"/>
        <end position="427"/>
    </location>
</feature>
<dbReference type="GO" id="GO:0030244">
    <property type="term" value="P:cellulose biosynthetic process"/>
    <property type="evidence" value="ECO:0007669"/>
    <property type="project" value="UniProtKB-KW"/>
</dbReference>
<dbReference type="InterPro" id="IPR003919">
    <property type="entry name" value="Cell_synth_A"/>
</dbReference>
<dbReference type="InterPro" id="IPR050321">
    <property type="entry name" value="Glycosyltr_2/OpgH_subfam"/>
</dbReference>
<dbReference type="SUPFAM" id="SSF141371">
    <property type="entry name" value="PilZ domain-like"/>
    <property type="match status" value="1"/>
</dbReference>
<dbReference type="Pfam" id="PF00535">
    <property type="entry name" value="Glycos_transf_2"/>
    <property type="match status" value="1"/>
</dbReference>
<dbReference type="InterPro" id="IPR029044">
    <property type="entry name" value="Nucleotide-diphossugar_trans"/>
</dbReference>
<evidence type="ECO:0000256" key="6">
    <source>
        <dbReference type="ARBA" id="ARBA00022692"/>
    </source>
</evidence>
<dbReference type="EC" id="2.4.1.12" evidence="11"/>
<dbReference type="GO" id="GO:0005886">
    <property type="term" value="C:plasma membrane"/>
    <property type="evidence" value="ECO:0007669"/>
    <property type="project" value="UniProtKB-SubCell"/>
</dbReference>
<comment type="catalytic activity">
    <reaction evidence="10 11">
        <text>[(1-&gt;4)-beta-D-glucosyl](n) + UDP-alpha-D-glucose = [(1-&gt;4)-beta-D-glucosyl](n+1) + UDP + H(+)</text>
        <dbReference type="Rhea" id="RHEA:19929"/>
        <dbReference type="Rhea" id="RHEA-COMP:10033"/>
        <dbReference type="Rhea" id="RHEA-COMP:10034"/>
        <dbReference type="ChEBI" id="CHEBI:15378"/>
        <dbReference type="ChEBI" id="CHEBI:18246"/>
        <dbReference type="ChEBI" id="CHEBI:58223"/>
        <dbReference type="ChEBI" id="CHEBI:58885"/>
        <dbReference type="EC" id="2.4.1.12"/>
    </reaction>
</comment>
<feature type="domain" description="Glycosyltransferase 2-like" evidence="12">
    <location>
        <begin position="124"/>
        <end position="293"/>
    </location>
</feature>
<keyword evidence="8 11" id="KW-1133">Transmembrane helix</keyword>
<dbReference type="PANTHER" id="PTHR43867:SF2">
    <property type="entry name" value="CELLULOSE SYNTHASE CATALYTIC SUBUNIT A [UDP-FORMING]"/>
    <property type="match status" value="1"/>
</dbReference>
<evidence type="ECO:0000256" key="7">
    <source>
        <dbReference type="ARBA" id="ARBA00022916"/>
    </source>
</evidence>
<keyword evidence="3 11" id="KW-0997">Cell inner membrane</keyword>
<feature type="transmembrane region" description="Helical" evidence="11">
    <location>
        <begin position="75"/>
        <end position="99"/>
    </location>
</feature>
<feature type="transmembrane region" description="Helical" evidence="11">
    <location>
        <begin position="439"/>
        <end position="457"/>
    </location>
</feature>
<feature type="transmembrane region" description="Helical" evidence="11">
    <location>
        <begin position="483"/>
        <end position="508"/>
    </location>
</feature>
<feature type="domain" description="PilZ" evidence="13">
    <location>
        <begin position="543"/>
        <end position="637"/>
    </location>
</feature>
<feature type="transmembrane region" description="Helical" evidence="11">
    <location>
        <begin position="45"/>
        <end position="63"/>
    </location>
</feature>
<dbReference type="PANTHER" id="PTHR43867">
    <property type="entry name" value="CELLULOSE SYNTHASE CATALYTIC SUBUNIT A [UDP-FORMING]"/>
    <property type="match status" value="1"/>
</dbReference>
<gene>
    <name evidence="14" type="ORF">SAMN06296008_10730</name>
</gene>
<evidence type="ECO:0000259" key="13">
    <source>
        <dbReference type="Pfam" id="PF07238"/>
    </source>
</evidence>
<dbReference type="InterPro" id="IPR009875">
    <property type="entry name" value="PilZ_domain"/>
</dbReference>
<keyword evidence="15" id="KW-1185">Reference proteome</keyword>
<keyword evidence="7 11" id="KW-0135">Cellulose biosynthesis</keyword>
<comment type="subcellular location">
    <subcellularLocation>
        <location evidence="1">Cell inner membrane</location>
        <topology evidence="1">Multi-pass membrane protein</topology>
    </subcellularLocation>
</comment>
<dbReference type="AlphaFoldDB" id="A0A1W2A274"/>
<evidence type="ECO:0000259" key="12">
    <source>
        <dbReference type="Pfam" id="PF00535"/>
    </source>
</evidence>
<keyword evidence="6 11" id="KW-0812">Transmembrane</keyword>
<name>A0A1W2A274_9BURK</name>
<sequence length="680" mass="76673">MLAAVLPFLFLIIAIPLEENDQIAFGIAICLVSLIVGRVFNSRLIVIILILSSVTMTARYFYWRVTSTLGFTQPIEYVLGFLLLSAEIYGVTIMSLGYFQSIWPVKRTLVKLPDNEALWPTVDIFIPTYNEPLSIVSTTILAAQSIDWPLNKLNIYLLDDGNRESFKKFAQDAGVHYLTRTENTHAKAGNLNAALKRSKGDYVAIFDCDHIPTRSFLQMTMGWFLKDHKLAVMQTPHYFFSPDPIERNLKVHGHIPNEGELFYGVVQEGNDYWNASFFCGSCAVLKRSALNDIGGIAVETVTEDAHTALKLSRKGYNLGYISVPQAAGLATESLNAHVNQRIRWARGMAQIFRIDNPFFGRGLKLGQRLCYATAMLGFFYSVPRLIFLIAPMAYLIFGWEIYQTSAMSVFIYALPHLFMAQVAGHKIQNQFRHSFWGEIYDTLLAPYLLLPVLVAMINPKAGNFGVTRKGVTRFEKNHFDFPIAAPTLALLGFNLIGLGFGIFHNVYLEHGNLQTTFLNLFWVIFNIVILLTCLYIAYESKELRSTPRVEMELPAAIYLPNGKTLYASTRDFSSKGFSLQLPPGYELKAGKTIEIGIFRGVEEIRLPFEVKTGGNILGLQIGDLSVQDQRKLVEVTFSRADNWAQNWGINRQVNPLTSFKELMGHALLNHRRLSPSKKLK</sequence>
<dbReference type="Pfam" id="PF07238">
    <property type="entry name" value="PilZ"/>
    <property type="match status" value="1"/>
</dbReference>
<evidence type="ECO:0000256" key="8">
    <source>
        <dbReference type="ARBA" id="ARBA00022989"/>
    </source>
</evidence>
<keyword evidence="9 11" id="KW-0472">Membrane</keyword>
<feature type="transmembrane region" description="Helical" evidence="11">
    <location>
        <begin position="520"/>
        <end position="538"/>
    </location>
</feature>
<evidence type="ECO:0000256" key="4">
    <source>
        <dbReference type="ARBA" id="ARBA00022676"/>
    </source>
</evidence>
<evidence type="ECO:0000256" key="3">
    <source>
        <dbReference type="ARBA" id="ARBA00022519"/>
    </source>
</evidence>
<comment type="function">
    <text evidence="11">Catalytic subunit of cellulose synthase. It polymerizes uridine 5'-diphosphate glucose to cellulose.</text>
</comment>
<evidence type="ECO:0000256" key="1">
    <source>
        <dbReference type="ARBA" id="ARBA00004429"/>
    </source>
</evidence>
<evidence type="ECO:0000313" key="14">
    <source>
        <dbReference type="EMBL" id="SMC54552.1"/>
    </source>
</evidence>
<dbReference type="Pfam" id="PF03552">
    <property type="entry name" value="Cellulose_synt"/>
    <property type="match status" value="1"/>
</dbReference>
<evidence type="ECO:0000256" key="11">
    <source>
        <dbReference type="RuleBase" id="RU365020"/>
    </source>
</evidence>
<keyword evidence="4 11" id="KW-0328">Glycosyltransferase</keyword>
<evidence type="ECO:0000256" key="5">
    <source>
        <dbReference type="ARBA" id="ARBA00022679"/>
    </source>
</evidence>
<organism evidence="14 15">
    <name type="scientific">Polynucleobacter kasalickyi</name>
    <dbReference type="NCBI Taxonomy" id="1938817"/>
    <lineage>
        <taxon>Bacteria</taxon>
        <taxon>Pseudomonadati</taxon>
        <taxon>Pseudomonadota</taxon>
        <taxon>Betaproteobacteria</taxon>
        <taxon>Burkholderiales</taxon>
        <taxon>Burkholderiaceae</taxon>
        <taxon>Polynucleobacter</taxon>
    </lineage>
</organism>
<dbReference type="CDD" id="cd06421">
    <property type="entry name" value="CESA_CelA_like"/>
    <property type="match status" value="1"/>
</dbReference>
<evidence type="ECO:0000313" key="15">
    <source>
        <dbReference type="Proteomes" id="UP000192708"/>
    </source>
</evidence>
<dbReference type="STRING" id="1938817.SAMN06296008_10730"/>
<dbReference type="PRINTS" id="PR01439">
    <property type="entry name" value="CELLSNTHASEA"/>
</dbReference>
<dbReference type="NCBIfam" id="TIGR03030">
    <property type="entry name" value="CelA"/>
    <property type="match status" value="1"/>
</dbReference>
<feature type="transmembrane region" description="Helical" evidence="11">
    <location>
        <begin position="369"/>
        <end position="397"/>
    </location>
</feature>
<dbReference type="InterPro" id="IPR005150">
    <property type="entry name" value="Cellulose_synth"/>
</dbReference>
<dbReference type="GO" id="GO:0006011">
    <property type="term" value="P:UDP-alpha-D-glucose metabolic process"/>
    <property type="evidence" value="ECO:0007669"/>
    <property type="project" value="InterPro"/>
</dbReference>
<dbReference type="GO" id="GO:0035438">
    <property type="term" value="F:cyclic-di-GMP binding"/>
    <property type="evidence" value="ECO:0007669"/>
    <property type="project" value="InterPro"/>
</dbReference>
<dbReference type="InterPro" id="IPR001173">
    <property type="entry name" value="Glyco_trans_2-like"/>
</dbReference>
<dbReference type="GO" id="GO:0016760">
    <property type="term" value="F:cellulose synthase (UDP-forming) activity"/>
    <property type="evidence" value="ECO:0007669"/>
    <property type="project" value="UniProtKB-EC"/>
</dbReference>
<feature type="transmembrane region" description="Helical" evidence="11">
    <location>
        <begin position="24"/>
        <end position="40"/>
    </location>
</feature>
<dbReference type="SUPFAM" id="SSF53448">
    <property type="entry name" value="Nucleotide-diphospho-sugar transferases"/>
    <property type="match status" value="1"/>
</dbReference>
<comment type="cofactor">
    <cofactor evidence="11">
        <name>Mg(2+)</name>
        <dbReference type="ChEBI" id="CHEBI:18420"/>
    </cofactor>
</comment>
<dbReference type="EMBL" id="FWXJ01000007">
    <property type="protein sequence ID" value="SMC54552.1"/>
    <property type="molecule type" value="Genomic_DNA"/>
</dbReference>
<evidence type="ECO:0000256" key="9">
    <source>
        <dbReference type="ARBA" id="ARBA00023136"/>
    </source>
</evidence>
<accession>A0A1W2A274</accession>
<comment type="pathway">
    <text evidence="11">Glycan metabolism; bacterial cellulose biosynthesis.</text>
</comment>
<keyword evidence="5 11" id="KW-0808">Transferase</keyword>
<reference evidence="14 15" key="1">
    <citation type="submission" date="2017-04" db="EMBL/GenBank/DDBJ databases">
        <authorList>
            <person name="Afonso C.L."/>
            <person name="Miller P.J."/>
            <person name="Scott M.A."/>
            <person name="Spackman E."/>
            <person name="Goraichik I."/>
            <person name="Dimitrov K.M."/>
            <person name="Suarez D.L."/>
            <person name="Swayne D.E."/>
        </authorList>
    </citation>
    <scope>NUCLEOTIDE SEQUENCE [LARGE SCALE GENOMIC DNA]</scope>
    <source>
        <strain evidence="14 15">VK13</strain>
    </source>
</reference>
<proteinExistence type="predicted"/>
<dbReference type="Gene3D" id="2.40.10.220">
    <property type="entry name" value="predicted glycosyltransferase like domains"/>
    <property type="match status" value="1"/>
</dbReference>
<evidence type="ECO:0000256" key="10">
    <source>
        <dbReference type="ARBA" id="ARBA00048682"/>
    </source>
</evidence>
<keyword evidence="11" id="KW-0973">c-di-GMP</keyword>
<dbReference type="Gene3D" id="3.90.550.10">
    <property type="entry name" value="Spore Coat Polysaccharide Biosynthesis Protein SpsA, Chain A"/>
    <property type="match status" value="1"/>
</dbReference>
<evidence type="ECO:0000256" key="2">
    <source>
        <dbReference type="ARBA" id="ARBA00022475"/>
    </source>
</evidence>
<dbReference type="UniPathway" id="UPA00694"/>
<keyword evidence="2 11" id="KW-1003">Cell membrane</keyword>
<dbReference type="Proteomes" id="UP000192708">
    <property type="component" value="Unassembled WGS sequence"/>
</dbReference>
<protein>
    <recommendedName>
        <fullName evidence="11">Cellulose synthase catalytic subunit [UDP-forming]</fullName>
        <ecNumber evidence="11">2.4.1.12</ecNumber>
    </recommendedName>
</protein>